<evidence type="ECO:0000256" key="5">
    <source>
        <dbReference type="ARBA" id="ARBA00023163"/>
    </source>
</evidence>
<evidence type="ECO:0000256" key="2">
    <source>
        <dbReference type="ARBA" id="ARBA00009437"/>
    </source>
</evidence>
<name>A0A0E4BQI5_9BRAD</name>
<dbReference type="GO" id="GO:0043565">
    <property type="term" value="F:sequence-specific DNA binding"/>
    <property type="evidence" value="ECO:0007669"/>
    <property type="project" value="TreeGrafter"/>
</dbReference>
<dbReference type="SUPFAM" id="SSF53850">
    <property type="entry name" value="Periplasmic binding protein-like II"/>
    <property type="match status" value="1"/>
</dbReference>
<dbReference type="RefSeq" id="WP_060909824.1">
    <property type="nucleotide sequence ID" value="NZ_JAFCKD010000035.1"/>
</dbReference>
<keyword evidence="5" id="KW-0804">Transcription</keyword>
<evidence type="ECO:0000313" key="8">
    <source>
        <dbReference type="Proteomes" id="UP000063308"/>
    </source>
</evidence>
<reference evidence="7 8" key="1">
    <citation type="submission" date="2014-11" db="EMBL/GenBank/DDBJ databases">
        <title>Symbiosis island explosion on the genome of extra-slow-growing strains of soybean bradyrhizobia with massive insertion sequences.</title>
        <authorList>
            <person name="Iida T."/>
            <person name="Minamisawa K."/>
        </authorList>
    </citation>
    <scope>NUCLEOTIDE SEQUENCE [LARGE SCALE GENOMIC DNA]</scope>
    <source>
        <strain evidence="7 8">NK6</strain>
    </source>
</reference>
<dbReference type="InterPro" id="IPR005119">
    <property type="entry name" value="LysR_subst-bd"/>
</dbReference>
<dbReference type="InterPro" id="IPR000847">
    <property type="entry name" value="LysR_HTH_N"/>
</dbReference>
<keyword evidence="4" id="KW-0238">DNA-binding</keyword>
<dbReference type="PANTHER" id="PTHR30537">
    <property type="entry name" value="HTH-TYPE TRANSCRIPTIONAL REGULATOR"/>
    <property type="match status" value="1"/>
</dbReference>
<dbReference type="Gene3D" id="3.40.190.10">
    <property type="entry name" value="Periplasmic binding protein-like II"/>
    <property type="match status" value="2"/>
</dbReference>
<dbReference type="GO" id="GO:0006351">
    <property type="term" value="P:DNA-templated transcription"/>
    <property type="evidence" value="ECO:0007669"/>
    <property type="project" value="TreeGrafter"/>
</dbReference>
<dbReference type="InterPro" id="IPR058163">
    <property type="entry name" value="LysR-type_TF_proteobact-type"/>
</dbReference>
<dbReference type="PANTHER" id="PTHR30537:SF71">
    <property type="entry name" value="TRANSCRIPTIONAL REGULATORY PROTEIN"/>
    <property type="match status" value="1"/>
</dbReference>
<dbReference type="Gene3D" id="1.10.10.10">
    <property type="entry name" value="Winged helix-like DNA-binding domain superfamily/Winged helix DNA-binding domain"/>
    <property type="match status" value="1"/>
</dbReference>
<dbReference type="Proteomes" id="UP000063308">
    <property type="component" value="Chromosome"/>
</dbReference>
<dbReference type="InterPro" id="IPR036388">
    <property type="entry name" value="WH-like_DNA-bd_sf"/>
</dbReference>
<dbReference type="GO" id="GO:0003700">
    <property type="term" value="F:DNA-binding transcription factor activity"/>
    <property type="evidence" value="ECO:0007669"/>
    <property type="project" value="InterPro"/>
</dbReference>
<evidence type="ECO:0000256" key="3">
    <source>
        <dbReference type="ARBA" id="ARBA00023015"/>
    </source>
</evidence>
<dbReference type="InterPro" id="IPR036390">
    <property type="entry name" value="WH_DNA-bd_sf"/>
</dbReference>
<evidence type="ECO:0000256" key="4">
    <source>
        <dbReference type="ARBA" id="ARBA00023125"/>
    </source>
</evidence>
<dbReference type="Pfam" id="PF03466">
    <property type="entry name" value="LysR_substrate"/>
    <property type="match status" value="1"/>
</dbReference>
<comment type="similarity">
    <text evidence="2">Belongs to the LysR transcriptional regulatory family.</text>
</comment>
<dbReference type="AlphaFoldDB" id="A0A0E4BQI5"/>
<comment type="function">
    <text evidence="1">NodD regulates the expression of the nodABCFE genes which encode other nodulation proteins. NodD is also a negative regulator of its own expression. Binds flavonoids as inducers.</text>
</comment>
<organism evidence="7 8">
    <name type="scientific">Bradyrhizobium diazoefficiens</name>
    <dbReference type="NCBI Taxonomy" id="1355477"/>
    <lineage>
        <taxon>Bacteria</taxon>
        <taxon>Pseudomonadati</taxon>
        <taxon>Pseudomonadota</taxon>
        <taxon>Alphaproteobacteria</taxon>
        <taxon>Hyphomicrobiales</taxon>
        <taxon>Nitrobacteraceae</taxon>
        <taxon>Bradyrhizobium</taxon>
    </lineage>
</organism>
<evidence type="ECO:0000313" key="7">
    <source>
        <dbReference type="EMBL" id="BAR57451.1"/>
    </source>
</evidence>
<evidence type="ECO:0000256" key="1">
    <source>
        <dbReference type="ARBA" id="ARBA00003502"/>
    </source>
</evidence>
<dbReference type="PROSITE" id="PS50931">
    <property type="entry name" value="HTH_LYSR"/>
    <property type="match status" value="1"/>
</dbReference>
<protein>
    <submittedName>
        <fullName evidence="7">Transcriptional regulatory protein</fullName>
    </submittedName>
</protein>
<feature type="domain" description="HTH lysR-type" evidence="6">
    <location>
        <begin position="12"/>
        <end position="64"/>
    </location>
</feature>
<gene>
    <name evidence="7" type="ORF">NK6_4283</name>
</gene>
<dbReference type="EMBL" id="AP014685">
    <property type="protein sequence ID" value="BAR57451.1"/>
    <property type="molecule type" value="Genomic_DNA"/>
</dbReference>
<dbReference type="SUPFAM" id="SSF46785">
    <property type="entry name" value="Winged helix' DNA-binding domain"/>
    <property type="match status" value="1"/>
</dbReference>
<dbReference type="Pfam" id="PF00126">
    <property type="entry name" value="HTH_1"/>
    <property type="match status" value="1"/>
</dbReference>
<dbReference type="FunFam" id="1.10.10.10:FF:000001">
    <property type="entry name" value="LysR family transcriptional regulator"/>
    <property type="match status" value="1"/>
</dbReference>
<accession>A0A0E4BQI5</accession>
<evidence type="ECO:0000259" key="6">
    <source>
        <dbReference type="PROSITE" id="PS50931"/>
    </source>
</evidence>
<proteinExistence type="inferred from homology"/>
<sequence length="325" mass="35919">MARFDTNRSAEMEVFVRVVDLGGFTQAARKLRLTPSGVSKLISRLEARLGSRLINRTTRKLTLTEEGQAFYQRAVRILAEMEEAEREAASGAAPRGRLAVNSNIPFGMLHLMPLIPRFLEQHPDVTLDLVLTDTLIDLMQERADVAIRVGPLRASRLVARKLGTSRMVVVGAPNYLAHAGTPKTPADLADHRGIGWTFPRSIRAWPFKRGEHTEEAMPPPAARASDGEAARRLALGGVGLARLALFHIGPDIESGRLVPVLQNYNPGDREDIHAVYVGHTAPLPARVRAFIDFLAEHVRVSDPALKRAGDGKWRVMEIRRTRPIP</sequence>
<keyword evidence="3" id="KW-0805">Transcription regulation</keyword>